<gene>
    <name evidence="3" type="ORF">EW146_g248</name>
</gene>
<accession>A0A4S4M940</accession>
<feature type="region of interest" description="Disordered" evidence="1">
    <location>
        <begin position="219"/>
        <end position="255"/>
    </location>
</feature>
<keyword evidence="4" id="KW-1185">Reference proteome</keyword>
<feature type="signal peptide" evidence="2">
    <location>
        <begin position="1"/>
        <end position="20"/>
    </location>
</feature>
<organism evidence="3 4">
    <name type="scientific">Bondarzewia mesenterica</name>
    <dbReference type="NCBI Taxonomy" id="1095465"/>
    <lineage>
        <taxon>Eukaryota</taxon>
        <taxon>Fungi</taxon>
        <taxon>Dikarya</taxon>
        <taxon>Basidiomycota</taxon>
        <taxon>Agaricomycotina</taxon>
        <taxon>Agaricomycetes</taxon>
        <taxon>Russulales</taxon>
        <taxon>Bondarzewiaceae</taxon>
        <taxon>Bondarzewia</taxon>
    </lineage>
</organism>
<evidence type="ECO:0000256" key="2">
    <source>
        <dbReference type="SAM" id="SignalP"/>
    </source>
</evidence>
<dbReference type="AlphaFoldDB" id="A0A4S4M940"/>
<keyword evidence="2" id="KW-0732">Signal</keyword>
<name>A0A4S4M940_9AGAM</name>
<comment type="caution">
    <text evidence="3">The sequence shown here is derived from an EMBL/GenBank/DDBJ whole genome shotgun (WGS) entry which is preliminary data.</text>
</comment>
<evidence type="ECO:0000313" key="4">
    <source>
        <dbReference type="Proteomes" id="UP000310158"/>
    </source>
</evidence>
<dbReference type="Proteomes" id="UP000310158">
    <property type="component" value="Unassembled WGS sequence"/>
</dbReference>
<protein>
    <submittedName>
        <fullName evidence="3">Uncharacterized protein</fullName>
    </submittedName>
</protein>
<evidence type="ECO:0000256" key="1">
    <source>
        <dbReference type="SAM" id="MobiDB-lite"/>
    </source>
</evidence>
<dbReference type="EMBL" id="SGPL01000005">
    <property type="protein sequence ID" value="THH21257.1"/>
    <property type="molecule type" value="Genomic_DNA"/>
</dbReference>
<feature type="chain" id="PRO_5020486467" evidence="2">
    <location>
        <begin position="21"/>
        <end position="255"/>
    </location>
</feature>
<proteinExistence type="predicted"/>
<dbReference type="OrthoDB" id="60033at2759"/>
<reference evidence="3 4" key="1">
    <citation type="submission" date="2019-02" db="EMBL/GenBank/DDBJ databases">
        <title>Genome sequencing of the rare red list fungi Bondarzewia mesenterica.</title>
        <authorList>
            <person name="Buettner E."/>
            <person name="Kellner H."/>
        </authorList>
    </citation>
    <scope>NUCLEOTIDE SEQUENCE [LARGE SCALE GENOMIC DNA]</scope>
    <source>
        <strain evidence="3 4">DSM 108281</strain>
    </source>
</reference>
<evidence type="ECO:0000313" key="3">
    <source>
        <dbReference type="EMBL" id="THH21257.1"/>
    </source>
</evidence>
<sequence length="255" mass="27340">MSSVGKGSTFWVELLLGVGANTVMLTTPPRQDPASGLVDEGYERSVGSSPWISQEPRQRSSVMQIIMEQGIFSGLVELAAKLGENPAMITRTINDTLFTSAGLPSPPVVEMLEFLLTLPESTPVSSTSTATVMHPIRHLPPVDCRPAMESHESSSMMVTATTATVVNSSSSDGSPLPSPSAVPRLLPVIPQGLHVLVVNNDSLTHIEDLFDMCGRKFSIKTRPPRTPESPSKKRGFTAPAHLQGKKVLRTTVDSD</sequence>